<dbReference type="AlphaFoldDB" id="A0A8K1C8I4"/>
<dbReference type="PANTHER" id="PTHR15666:SF1">
    <property type="entry name" value="COMM DOMAIN-CONTAINING PROTEIN 5"/>
    <property type="match status" value="1"/>
</dbReference>
<accession>A0A8K1C8I4</accession>
<evidence type="ECO:0008006" key="3">
    <source>
        <dbReference type="Google" id="ProtNLM"/>
    </source>
</evidence>
<evidence type="ECO:0000313" key="1">
    <source>
        <dbReference type="EMBL" id="TMW58235.1"/>
    </source>
</evidence>
<dbReference type="Proteomes" id="UP000794436">
    <property type="component" value="Unassembled WGS sequence"/>
</dbReference>
<gene>
    <name evidence="1" type="ORF">Poli38472_011823</name>
</gene>
<proteinExistence type="predicted"/>
<organism evidence="1 2">
    <name type="scientific">Pythium oligandrum</name>
    <name type="common">Mycoparasitic fungus</name>
    <dbReference type="NCBI Taxonomy" id="41045"/>
    <lineage>
        <taxon>Eukaryota</taxon>
        <taxon>Sar</taxon>
        <taxon>Stramenopiles</taxon>
        <taxon>Oomycota</taxon>
        <taxon>Peronosporomycetes</taxon>
        <taxon>Pythiales</taxon>
        <taxon>Pythiaceae</taxon>
        <taxon>Pythium</taxon>
    </lineage>
</organism>
<dbReference type="GO" id="GO:0005634">
    <property type="term" value="C:nucleus"/>
    <property type="evidence" value="ECO:0007669"/>
    <property type="project" value="TreeGrafter"/>
</dbReference>
<name>A0A8K1C8I4_PYTOL</name>
<comment type="caution">
    <text evidence="1">The sequence shown here is derived from an EMBL/GenBank/DDBJ whole genome shotgun (WGS) entry which is preliminary data.</text>
</comment>
<reference evidence="1" key="1">
    <citation type="submission" date="2019-03" db="EMBL/GenBank/DDBJ databases">
        <title>Long read genome sequence of the mycoparasitic Pythium oligandrum ATCC 38472 isolated from sugarbeet rhizosphere.</title>
        <authorList>
            <person name="Gaulin E."/>
        </authorList>
    </citation>
    <scope>NUCLEOTIDE SEQUENCE</scope>
    <source>
        <strain evidence="1">ATCC 38472_TT</strain>
    </source>
</reference>
<sequence length="232" mass="26663">MATAFQVATRAWRALLADATHARVMEEQYDDVMRVVAVLAQSKPTDEHVVDWDAIRSRYKEEEDEQAFLALVFVVQDVVEAIVRDRMTFLLDDVRTSEASDEQTALQREAVAHQEALVLELPERFRVVFLETLRSQWKELEQDAAAKSATRPKLEQFDWRVIGSVVLMRLVTSDGTARVFKVPAKQFHQLRYSTAKVLQEMNQVEAHPIMRLAHMEQSKHRGVVSEPHTQVP</sequence>
<dbReference type="OrthoDB" id="203754at2759"/>
<dbReference type="EMBL" id="SPLM01000112">
    <property type="protein sequence ID" value="TMW58235.1"/>
    <property type="molecule type" value="Genomic_DNA"/>
</dbReference>
<protein>
    <recommendedName>
        <fullName evidence="3">COMM domain-containing protein</fullName>
    </recommendedName>
</protein>
<evidence type="ECO:0000313" key="2">
    <source>
        <dbReference type="Proteomes" id="UP000794436"/>
    </source>
</evidence>
<dbReference type="InterPro" id="IPR037357">
    <property type="entry name" value="COMMD5"/>
</dbReference>
<dbReference type="PANTHER" id="PTHR15666">
    <property type="entry name" value="COMM DOMAIN CONTAINING PROTEIN 5"/>
    <property type="match status" value="1"/>
</dbReference>
<keyword evidence="2" id="KW-1185">Reference proteome</keyword>